<dbReference type="InterPro" id="IPR027904">
    <property type="entry name" value="DUF4587"/>
</dbReference>
<dbReference type="InterPro" id="IPR038915">
    <property type="entry name" value="PRR29-like"/>
</dbReference>
<dbReference type="Pfam" id="PF15248">
    <property type="entry name" value="DUF4587"/>
    <property type="match status" value="1"/>
</dbReference>
<dbReference type="GeneID" id="110198884"/>
<proteinExistence type="predicted"/>
<accession>A0A6P5J6U6</accession>
<sequence length="316" mass="34806">MQITNKVLAHAPAAQMAAAEGQCLPALRRLPPGKKLQDPRAAPFKLEAEREDMEDTLEPSLPVPRSYDGEDAVLQSALRRRKDLLHKLREQHLLEELSGPYGWGGNPRRSYRAEVPLEVPPVQIYPSFPAGPQPEQPRIIQQMVPQPPATIIQQLPQQPLITQIPPAQAYPAPRSGSVKEDMVEMMLMQNAQMHQIVMQNMMLKVLPPMASPANEMNPPWLRPAQQDPQLAFRAEKPRASSVHHHHHYSPPGLQALPASLPLVGYPIWPSLLPAQAMTQAPGFQPAIRHMMGPTTTMPALNTVASDGALPGLPPGL</sequence>
<dbReference type="RefSeq" id="XP_020829108.1">
    <property type="nucleotide sequence ID" value="XM_020973449.1"/>
</dbReference>
<evidence type="ECO:0000313" key="3">
    <source>
        <dbReference type="Proteomes" id="UP000515140"/>
    </source>
</evidence>
<gene>
    <name evidence="4 5" type="primary">CUNH21orf58</name>
</gene>
<dbReference type="RefSeq" id="XP_020829107.1">
    <property type="nucleotide sequence ID" value="XM_020973448.1"/>
</dbReference>
<evidence type="ECO:0000256" key="1">
    <source>
        <dbReference type="SAM" id="MobiDB-lite"/>
    </source>
</evidence>
<dbReference type="AlphaFoldDB" id="A0A6P5J6U6"/>
<protein>
    <submittedName>
        <fullName evidence="4 5">Uncharacterized protein C21orf58 homolog isoform X1</fullName>
    </submittedName>
</protein>
<reference evidence="4 5" key="1">
    <citation type="submission" date="2025-04" db="UniProtKB">
        <authorList>
            <consortium name="RefSeq"/>
        </authorList>
    </citation>
    <scope>IDENTIFICATION</scope>
    <source>
        <tissue evidence="4 5">Spleen</tissue>
    </source>
</reference>
<evidence type="ECO:0000313" key="4">
    <source>
        <dbReference type="RefSeq" id="XP_020829107.1"/>
    </source>
</evidence>
<dbReference type="KEGG" id="pcw:110198884"/>
<keyword evidence="3" id="KW-1185">Reference proteome</keyword>
<name>A0A6P5J6U6_PHACI</name>
<dbReference type="PANTHER" id="PTHR28604:SF2">
    <property type="entry name" value="RIKEN CDNA 2610028H24 GENE"/>
    <property type="match status" value="1"/>
</dbReference>
<dbReference type="PANTHER" id="PTHR28604">
    <property type="match status" value="1"/>
</dbReference>
<feature type="domain" description="DUF4587" evidence="2">
    <location>
        <begin position="174"/>
        <end position="248"/>
    </location>
</feature>
<evidence type="ECO:0000313" key="5">
    <source>
        <dbReference type="RefSeq" id="XP_020829108.1"/>
    </source>
</evidence>
<organism evidence="3 5">
    <name type="scientific">Phascolarctos cinereus</name>
    <name type="common">Koala</name>
    <dbReference type="NCBI Taxonomy" id="38626"/>
    <lineage>
        <taxon>Eukaryota</taxon>
        <taxon>Metazoa</taxon>
        <taxon>Chordata</taxon>
        <taxon>Craniata</taxon>
        <taxon>Vertebrata</taxon>
        <taxon>Euteleostomi</taxon>
        <taxon>Mammalia</taxon>
        <taxon>Metatheria</taxon>
        <taxon>Diprotodontia</taxon>
        <taxon>Phascolarctidae</taxon>
        <taxon>Phascolarctos</taxon>
    </lineage>
</organism>
<feature type="region of interest" description="Disordered" evidence="1">
    <location>
        <begin position="30"/>
        <end position="67"/>
    </location>
</feature>
<evidence type="ECO:0000259" key="2">
    <source>
        <dbReference type="Pfam" id="PF15248"/>
    </source>
</evidence>
<dbReference type="Proteomes" id="UP000515140">
    <property type="component" value="Unplaced"/>
</dbReference>
<dbReference type="CTD" id="102167380"/>